<evidence type="ECO:0000313" key="1">
    <source>
        <dbReference type="EMBL" id="ATA85732.1"/>
    </source>
</evidence>
<dbReference type="AlphaFoldDB" id="A0A250FKR5"/>
<reference evidence="2" key="1">
    <citation type="submission" date="2017-06" db="EMBL/GenBank/DDBJ databases">
        <title>Capnocytophaga spp. assemblies.</title>
        <authorList>
            <person name="Gulvik C.A."/>
        </authorList>
    </citation>
    <scope>NUCLEOTIDE SEQUENCE [LARGE SCALE GENOMIC DNA]</scope>
    <source>
        <strain evidence="2">H1496</strain>
    </source>
</reference>
<gene>
    <name evidence="1" type="ORF">CGC50_00310</name>
</gene>
<dbReference type="OrthoDB" id="1150249at2"/>
<evidence type="ECO:0000313" key="2">
    <source>
        <dbReference type="Proteomes" id="UP000217250"/>
    </source>
</evidence>
<dbReference type="GO" id="GO:0016740">
    <property type="term" value="F:transferase activity"/>
    <property type="evidence" value="ECO:0007669"/>
    <property type="project" value="UniProtKB-KW"/>
</dbReference>
<dbReference type="GeneID" id="84807009"/>
<proteinExistence type="predicted"/>
<dbReference type="Proteomes" id="UP000217250">
    <property type="component" value="Chromosome"/>
</dbReference>
<organism evidence="1 2">
    <name type="scientific">Capnocytophaga gingivalis</name>
    <dbReference type="NCBI Taxonomy" id="1017"/>
    <lineage>
        <taxon>Bacteria</taxon>
        <taxon>Pseudomonadati</taxon>
        <taxon>Bacteroidota</taxon>
        <taxon>Flavobacteriia</taxon>
        <taxon>Flavobacteriales</taxon>
        <taxon>Flavobacteriaceae</taxon>
        <taxon>Capnocytophaga</taxon>
    </lineage>
</organism>
<protein>
    <submittedName>
        <fullName evidence="1">Glutamyl-tRNA amidotransferase</fullName>
    </submittedName>
</protein>
<keyword evidence="1" id="KW-0808">Transferase</keyword>
<dbReference type="EMBL" id="CP022386">
    <property type="protein sequence ID" value="ATA85732.1"/>
    <property type="molecule type" value="Genomic_DNA"/>
</dbReference>
<sequence length="63" mass="7196">MKVEIISYRTGVDVLGFPIIHEHIFIESTKESASHSKKGKNMSKKSAVRNTVQHFLSREVKQL</sequence>
<dbReference type="KEGG" id="cgh:CGC50_00310"/>
<accession>A0A250FKR5</accession>
<name>A0A250FKR5_9FLAO</name>
<dbReference type="RefSeq" id="WP_095909228.1">
    <property type="nucleotide sequence ID" value="NZ_CAUPZR010000004.1"/>
</dbReference>